<keyword evidence="4" id="KW-1185">Reference proteome</keyword>
<protein>
    <recommendedName>
        <fullName evidence="2">DZANK-type domain-containing protein</fullName>
    </recommendedName>
</protein>
<reference evidence="3 4" key="1">
    <citation type="submission" date="2020-04" db="EMBL/GenBank/DDBJ databases">
        <authorList>
            <person name="De Canck E."/>
        </authorList>
    </citation>
    <scope>NUCLEOTIDE SEQUENCE [LARGE SCALE GENOMIC DNA]</scope>
    <source>
        <strain evidence="3 4">LMG 29542</strain>
    </source>
</reference>
<gene>
    <name evidence="3" type="ORF">LMG29542_07357</name>
</gene>
<evidence type="ECO:0000256" key="1">
    <source>
        <dbReference type="SAM" id="MobiDB-lite"/>
    </source>
</evidence>
<dbReference type="Proteomes" id="UP000494363">
    <property type="component" value="Unassembled WGS sequence"/>
</dbReference>
<name>A0A6J5F465_9BURK</name>
<accession>A0A6J5F465</accession>
<evidence type="ECO:0000259" key="2">
    <source>
        <dbReference type="Pfam" id="PF12773"/>
    </source>
</evidence>
<feature type="compositionally biased region" description="Basic and acidic residues" evidence="1">
    <location>
        <begin position="10"/>
        <end position="27"/>
    </location>
</feature>
<proteinExistence type="predicted"/>
<dbReference type="InterPro" id="IPR025874">
    <property type="entry name" value="DZR"/>
</dbReference>
<organism evidence="3 4">
    <name type="scientific">Paraburkholderia humisilvae</name>
    <dbReference type="NCBI Taxonomy" id="627669"/>
    <lineage>
        <taxon>Bacteria</taxon>
        <taxon>Pseudomonadati</taxon>
        <taxon>Pseudomonadota</taxon>
        <taxon>Betaproteobacteria</taxon>
        <taxon>Burkholderiales</taxon>
        <taxon>Burkholderiaceae</taxon>
        <taxon>Paraburkholderia</taxon>
    </lineage>
</organism>
<sequence>MSIWEKMFRGLHGDHRGNGDHHRENGHGRHHRHTRAYIPYHDTPPVYSRASNKLAAAGQICSLCNVANPTDARFCNQCGTSLTPSTCKKCNGALQIGARFCGKCGTPII</sequence>
<evidence type="ECO:0000313" key="4">
    <source>
        <dbReference type="Proteomes" id="UP000494363"/>
    </source>
</evidence>
<evidence type="ECO:0000313" key="3">
    <source>
        <dbReference type="EMBL" id="CAB3773640.1"/>
    </source>
</evidence>
<dbReference type="AlphaFoldDB" id="A0A6J5F465"/>
<dbReference type="EMBL" id="CADIKH010000081">
    <property type="protein sequence ID" value="CAB3773640.1"/>
    <property type="molecule type" value="Genomic_DNA"/>
</dbReference>
<dbReference type="Pfam" id="PF12773">
    <property type="entry name" value="DZR"/>
    <property type="match status" value="1"/>
</dbReference>
<feature type="domain" description="DZANK-type" evidence="2">
    <location>
        <begin position="61"/>
        <end position="105"/>
    </location>
</feature>
<feature type="region of interest" description="Disordered" evidence="1">
    <location>
        <begin position="10"/>
        <end position="31"/>
    </location>
</feature>